<keyword evidence="12" id="KW-1185">Reference proteome</keyword>
<evidence type="ECO:0000256" key="4">
    <source>
        <dbReference type="ARBA" id="ARBA00022840"/>
    </source>
</evidence>
<comment type="caution">
    <text evidence="11">The sequence shown here is derived from an EMBL/GenBank/DDBJ whole genome shotgun (WGS) entry which is preliminary data.</text>
</comment>
<dbReference type="InterPro" id="IPR000212">
    <property type="entry name" value="DNA_helicase_UvrD/REP"/>
</dbReference>
<keyword evidence="3 9" id="KW-0347">Helicase</keyword>
<feature type="domain" description="UvrD-like helicase ATP-binding" evidence="10">
    <location>
        <begin position="6"/>
        <end position="565"/>
    </location>
</feature>
<dbReference type="Gene3D" id="3.40.50.300">
    <property type="entry name" value="P-loop containing nucleotide triphosphate hydrolases"/>
    <property type="match status" value="2"/>
</dbReference>
<evidence type="ECO:0000259" key="10">
    <source>
        <dbReference type="PROSITE" id="PS51198"/>
    </source>
</evidence>
<comment type="catalytic activity">
    <reaction evidence="6">
        <text>Couples ATP hydrolysis with the unwinding of duplex DNA by translocating in the 3'-5' direction.</text>
        <dbReference type="EC" id="5.6.2.4"/>
    </reaction>
</comment>
<dbReference type="EC" id="5.6.2.4" evidence="7"/>
<dbReference type="InterPro" id="IPR014017">
    <property type="entry name" value="DNA_helicase_UvrD-like_C"/>
</dbReference>
<dbReference type="CDD" id="cd17932">
    <property type="entry name" value="DEXQc_UvrD"/>
    <property type="match status" value="1"/>
</dbReference>
<gene>
    <name evidence="11" type="ORF">GCM10009550_35740</name>
</gene>
<sequence>MSETPELTPEQRKVVDQPADARVLVTAGAGAGKTHTLVRRLDRLVDEEELSAGEILVLTFSRAAVRELSDRLTRHGEAARFVRARTFDSWALEVLLQVDVLGGWEDRSFGDRIDGAREAIENGLADELYGDDQLLHVVIDEVQDLVGARRELVETLLERFGCGFTVVGDPAQSIYGFTLGPKSTVEERQAETNRFFVWLRNTFGEELTELNLTANFRAQTSEAEIALGFGPQLRASAESGSGVTSLYDDLRTTLRSGALNLGTLDELIARAIGGWDGTTAILCRTNGQALQVSEQLHTAGVEHRLQRSARDRVAPAWLGLLIRAVDGALLSRARFDELAAALPLPAELSPAQLWRLLLRTGIGRGNDRSVDLRRLRAALASGRLPDELTAQPASRIVVSSFHRAKGLEFDQVVIVDPGVLRLDDDKKSKKTKARAIDPVDEARSLYVAMTRPRRELYWLDALDSAQIRLDRETGRWGRYGWRYWVRGGVEITGGDVFTDRPAGTKVFDADPLDMQEYLATRVRPGDEVTLERVVPEPIALDESPDYTIIHDGRPIGTASERFRTQLYRHMQTSRNYVPQNWPRLLTGVRIDAVETVAGSEAAGREAGLGPHGVWIAPRLMGLSVFVYDQKAEEDTGVTAR</sequence>
<dbReference type="SUPFAM" id="SSF52540">
    <property type="entry name" value="P-loop containing nucleoside triphosphate hydrolases"/>
    <property type="match status" value="1"/>
</dbReference>
<keyword evidence="1 9" id="KW-0547">Nucleotide-binding</keyword>
<dbReference type="PROSITE" id="PS51198">
    <property type="entry name" value="UVRD_HELICASE_ATP_BIND"/>
    <property type="match status" value="1"/>
</dbReference>
<evidence type="ECO:0000256" key="5">
    <source>
        <dbReference type="ARBA" id="ARBA00023235"/>
    </source>
</evidence>
<evidence type="ECO:0000313" key="11">
    <source>
        <dbReference type="EMBL" id="GAA0953578.1"/>
    </source>
</evidence>
<dbReference type="EMBL" id="BAAAHH010000013">
    <property type="protein sequence ID" value="GAA0953578.1"/>
    <property type="molecule type" value="Genomic_DNA"/>
</dbReference>
<reference evidence="12" key="1">
    <citation type="journal article" date="2019" name="Int. J. Syst. Evol. Microbiol.">
        <title>The Global Catalogue of Microorganisms (GCM) 10K type strain sequencing project: providing services to taxonomists for standard genome sequencing and annotation.</title>
        <authorList>
            <consortium name="The Broad Institute Genomics Platform"/>
            <consortium name="The Broad Institute Genome Sequencing Center for Infectious Disease"/>
            <person name="Wu L."/>
            <person name="Ma J."/>
        </authorList>
    </citation>
    <scope>NUCLEOTIDE SEQUENCE [LARGE SCALE GENOMIC DNA]</scope>
    <source>
        <strain evidence="12">JCM 10696</strain>
    </source>
</reference>
<evidence type="ECO:0000256" key="1">
    <source>
        <dbReference type="ARBA" id="ARBA00022741"/>
    </source>
</evidence>
<keyword evidence="2 9" id="KW-0378">Hydrolase</keyword>
<keyword evidence="4 9" id="KW-0067">ATP-binding</keyword>
<proteinExistence type="predicted"/>
<dbReference type="InterPro" id="IPR027417">
    <property type="entry name" value="P-loop_NTPase"/>
</dbReference>
<dbReference type="Pfam" id="PF13361">
    <property type="entry name" value="UvrD_C"/>
    <property type="match status" value="1"/>
</dbReference>
<evidence type="ECO:0000313" key="12">
    <source>
        <dbReference type="Proteomes" id="UP001500665"/>
    </source>
</evidence>
<dbReference type="RefSeq" id="WP_344241967.1">
    <property type="nucleotide sequence ID" value="NZ_BAAAHH010000013.1"/>
</dbReference>
<evidence type="ECO:0000256" key="8">
    <source>
        <dbReference type="ARBA" id="ARBA00048988"/>
    </source>
</evidence>
<protein>
    <recommendedName>
        <fullName evidence="7">DNA 3'-5' helicase</fullName>
        <ecNumber evidence="7">5.6.2.4</ecNumber>
    </recommendedName>
</protein>
<dbReference type="Pfam" id="PF00580">
    <property type="entry name" value="UvrD-helicase"/>
    <property type="match status" value="2"/>
</dbReference>
<feature type="binding site" evidence="9">
    <location>
        <begin position="27"/>
        <end position="34"/>
    </location>
    <ligand>
        <name>ATP</name>
        <dbReference type="ChEBI" id="CHEBI:30616"/>
    </ligand>
</feature>
<evidence type="ECO:0000256" key="9">
    <source>
        <dbReference type="PROSITE-ProRule" id="PRU00560"/>
    </source>
</evidence>
<evidence type="ECO:0000256" key="6">
    <source>
        <dbReference type="ARBA" id="ARBA00034617"/>
    </source>
</evidence>
<dbReference type="InterPro" id="IPR014016">
    <property type="entry name" value="UvrD-like_ATP-bd"/>
</dbReference>
<dbReference type="Proteomes" id="UP001500665">
    <property type="component" value="Unassembled WGS sequence"/>
</dbReference>
<dbReference type="PANTHER" id="PTHR11070">
    <property type="entry name" value="UVRD / RECB / PCRA DNA HELICASE FAMILY MEMBER"/>
    <property type="match status" value="1"/>
</dbReference>
<comment type="catalytic activity">
    <reaction evidence="8">
        <text>ATP + H2O = ADP + phosphate + H(+)</text>
        <dbReference type="Rhea" id="RHEA:13065"/>
        <dbReference type="ChEBI" id="CHEBI:15377"/>
        <dbReference type="ChEBI" id="CHEBI:15378"/>
        <dbReference type="ChEBI" id="CHEBI:30616"/>
        <dbReference type="ChEBI" id="CHEBI:43474"/>
        <dbReference type="ChEBI" id="CHEBI:456216"/>
        <dbReference type="EC" id="5.6.2.4"/>
    </reaction>
</comment>
<organism evidence="11 12">
    <name type="scientific">Actinocorallia libanotica</name>
    <dbReference type="NCBI Taxonomy" id="46162"/>
    <lineage>
        <taxon>Bacteria</taxon>
        <taxon>Bacillati</taxon>
        <taxon>Actinomycetota</taxon>
        <taxon>Actinomycetes</taxon>
        <taxon>Streptosporangiales</taxon>
        <taxon>Thermomonosporaceae</taxon>
        <taxon>Actinocorallia</taxon>
    </lineage>
</organism>
<evidence type="ECO:0000256" key="7">
    <source>
        <dbReference type="ARBA" id="ARBA00034808"/>
    </source>
</evidence>
<keyword evidence="5" id="KW-0413">Isomerase</keyword>
<name>A0ABP4BRE1_9ACTN</name>
<evidence type="ECO:0000256" key="3">
    <source>
        <dbReference type="ARBA" id="ARBA00022806"/>
    </source>
</evidence>
<accession>A0ABP4BRE1</accession>
<evidence type="ECO:0000256" key="2">
    <source>
        <dbReference type="ARBA" id="ARBA00022801"/>
    </source>
</evidence>